<reference evidence="12 13" key="1">
    <citation type="journal article" date="2012" name="BMC Genomics">
        <title>Comparative genomic analysis and phylogenetic position of Theileria equi.</title>
        <authorList>
            <person name="Kappmeyer L.S."/>
            <person name="Thiagarajan M."/>
            <person name="Herndon D.R."/>
            <person name="Ramsay J.D."/>
            <person name="Caler E."/>
            <person name="Djikeng A."/>
            <person name="Gillespie J.J."/>
            <person name="Lau A.O."/>
            <person name="Roalson E.H."/>
            <person name="Silva J.C."/>
            <person name="Silva M.G."/>
            <person name="Suarez C.E."/>
            <person name="Ueti M.W."/>
            <person name="Nene V.M."/>
            <person name="Mealey R.H."/>
            <person name="Knowles D.P."/>
            <person name="Brayton K.A."/>
        </authorList>
    </citation>
    <scope>NUCLEOTIDE SEQUENCE [LARGE SCALE GENOMIC DNA]</scope>
    <source>
        <strain evidence="12 13">WA</strain>
    </source>
</reference>
<dbReference type="GO" id="GO:0015031">
    <property type="term" value="P:protein transport"/>
    <property type="evidence" value="ECO:0007669"/>
    <property type="project" value="UniProtKB-KW"/>
</dbReference>
<keyword evidence="2" id="KW-0813">Transport</keyword>
<evidence type="ECO:0000256" key="10">
    <source>
        <dbReference type="ARBA" id="ARBA00023136"/>
    </source>
</evidence>
<comment type="subcellular location">
    <subcellularLocation>
        <location evidence="1">Endoplasmic reticulum membrane</location>
        <topology evidence="1">Single-pass membrane protein</topology>
    </subcellularLocation>
</comment>
<dbReference type="eggNOG" id="KOG0771">
    <property type="taxonomic scope" value="Eukaryota"/>
</dbReference>
<keyword evidence="8" id="KW-0653">Protein transport</keyword>
<keyword evidence="9" id="KW-1133">Transmembrane helix</keyword>
<dbReference type="GO" id="GO:0006888">
    <property type="term" value="P:endoplasmic reticulum to Golgi vesicle-mediated transport"/>
    <property type="evidence" value="ECO:0007669"/>
    <property type="project" value="TreeGrafter"/>
</dbReference>
<dbReference type="Proteomes" id="UP000031512">
    <property type="component" value="Unassembled WGS sequence"/>
</dbReference>
<dbReference type="OrthoDB" id="10248252at2759"/>
<evidence type="ECO:0000256" key="2">
    <source>
        <dbReference type="ARBA" id="ARBA00022448"/>
    </source>
</evidence>
<dbReference type="InterPro" id="IPR015943">
    <property type="entry name" value="WD40/YVTN_repeat-like_dom_sf"/>
</dbReference>
<evidence type="ECO:0000256" key="11">
    <source>
        <dbReference type="SAM" id="MobiDB-lite"/>
    </source>
</evidence>
<protein>
    <recommendedName>
        <fullName evidence="14">Prolactin regulatory element-binding protein</fullName>
    </recommendedName>
</protein>
<dbReference type="VEuPathDB" id="PiroplasmaDB:BEWA_014600"/>
<accession>L1LC35</accession>
<keyword evidence="3" id="KW-0853">WD repeat</keyword>
<dbReference type="GO" id="GO:0005789">
    <property type="term" value="C:endoplasmic reticulum membrane"/>
    <property type="evidence" value="ECO:0007669"/>
    <property type="project" value="UniProtKB-SubCell"/>
</dbReference>
<feature type="region of interest" description="Disordered" evidence="11">
    <location>
        <begin position="152"/>
        <end position="173"/>
    </location>
</feature>
<feature type="region of interest" description="Disordered" evidence="11">
    <location>
        <begin position="225"/>
        <end position="244"/>
    </location>
</feature>
<dbReference type="SMART" id="SM00320">
    <property type="entry name" value="WD40"/>
    <property type="match status" value="5"/>
</dbReference>
<comment type="caution">
    <text evidence="12">The sequence shown here is derived from an EMBL/GenBank/DDBJ whole genome shotgun (WGS) entry which is preliminary data.</text>
</comment>
<evidence type="ECO:0000313" key="12">
    <source>
        <dbReference type="EMBL" id="EKX72901.1"/>
    </source>
</evidence>
<keyword evidence="4" id="KW-0812">Transmembrane</keyword>
<dbReference type="PANTHER" id="PTHR23284:SF0">
    <property type="entry name" value="PROLACTIN REGULATORY ELEMENT-BINDING PROTEIN"/>
    <property type="match status" value="1"/>
</dbReference>
<dbReference type="GO" id="GO:0003400">
    <property type="term" value="P:regulation of COPII vesicle coating"/>
    <property type="evidence" value="ECO:0007669"/>
    <property type="project" value="TreeGrafter"/>
</dbReference>
<dbReference type="InterPro" id="IPR045260">
    <property type="entry name" value="Sec12-like"/>
</dbReference>
<evidence type="ECO:0000256" key="6">
    <source>
        <dbReference type="ARBA" id="ARBA00022824"/>
    </source>
</evidence>
<dbReference type="KEGG" id="beq:BEWA_014600"/>
<evidence type="ECO:0000256" key="8">
    <source>
        <dbReference type="ARBA" id="ARBA00022927"/>
    </source>
</evidence>
<keyword evidence="10" id="KW-0472">Membrane</keyword>
<dbReference type="Pfam" id="PF00400">
    <property type="entry name" value="WD40"/>
    <property type="match status" value="1"/>
</dbReference>
<dbReference type="EMBL" id="ACOU01000004">
    <property type="protein sequence ID" value="EKX72901.1"/>
    <property type="molecule type" value="Genomic_DNA"/>
</dbReference>
<evidence type="ECO:0000256" key="7">
    <source>
        <dbReference type="ARBA" id="ARBA00022892"/>
    </source>
</evidence>
<keyword evidence="6" id="KW-0256">Endoplasmic reticulum</keyword>
<keyword evidence="5" id="KW-0677">Repeat</keyword>
<dbReference type="GeneID" id="15804536"/>
<dbReference type="Gene3D" id="2.130.10.10">
    <property type="entry name" value="YVTN repeat-like/Quinoprotein amine dehydrogenase"/>
    <property type="match status" value="2"/>
</dbReference>
<name>L1LC35_THEEQ</name>
<dbReference type="SUPFAM" id="SSF50978">
    <property type="entry name" value="WD40 repeat-like"/>
    <property type="match status" value="1"/>
</dbReference>
<dbReference type="InterPro" id="IPR001680">
    <property type="entry name" value="WD40_rpt"/>
</dbReference>
<dbReference type="GO" id="GO:0005085">
    <property type="term" value="F:guanyl-nucleotide exchange factor activity"/>
    <property type="evidence" value="ECO:0007669"/>
    <property type="project" value="InterPro"/>
</dbReference>
<evidence type="ECO:0000313" key="13">
    <source>
        <dbReference type="Proteomes" id="UP000031512"/>
    </source>
</evidence>
<dbReference type="STRING" id="1537102.L1LC35"/>
<gene>
    <name evidence="12" type="ORF">BEWA_014600</name>
</gene>
<evidence type="ECO:0000256" key="4">
    <source>
        <dbReference type="ARBA" id="ARBA00022692"/>
    </source>
</evidence>
<evidence type="ECO:0000256" key="3">
    <source>
        <dbReference type="ARBA" id="ARBA00022574"/>
    </source>
</evidence>
<keyword evidence="7" id="KW-0931">ER-Golgi transport</keyword>
<evidence type="ECO:0000256" key="5">
    <source>
        <dbReference type="ARBA" id="ARBA00022737"/>
    </source>
</evidence>
<evidence type="ECO:0000256" key="1">
    <source>
        <dbReference type="ARBA" id="ARBA00004389"/>
    </source>
</evidence>
<evidence type="ECO:0000256" key="9">
    <source>
        <dbReference type="ARBA" id="ARBA00022989"/>
    </source>
</evidence>
<evidence type="ECO:0008006" key="14">
    <source>
        <dbReference type="Google" id="ProtNLM"/>
    </source>
</evidence>
<dbReference type="PANTHER" id="PTHR23284">
    <property type="entry name" value="PROLACTIN REGULATORY ELEMENT BINDING PROTEIN"/>
    <property type="match status" value="1"/>
</dbReference>
<sequence>MGGKTKIFPYPVYALSYGDGYIVASGGGGGDDYGISDRIEVYTFGNNPKSNDLHLKSTTTEQNGVLDSIDFLPKHKLWIGSLDDSTLLFSYNPKRGFRILAKFKTDQSKKDPKLTACRFGGNRDMFVTCGNDGCVRVWKLTDKLLKQIRSFHDQSHSDDGESTPQYPPTEISSPCPIGGIGDLTVEPSPIDPLSLEDSLSDTVPSVGNFGDPNSADFEDIQYIDRPPADQDGAVEGTSKARERKKNMNKYQTEGSDMVKLVLKHNDHKKLVNDSCISGDSKLLVSVSANHIIAYNMNPARFVCEEMRDWNFKFCRFIDTRSCDGKYTLLTCEWTNKKPMRTTASLWFIDTDHEKFILLKHVKVGEVKCSALALSGGDSCFALGFGTGLVSIYRAPSMSLIRSETRHMFPVTDLAFTSTKLISSGADFYVVTGDIYKSQVLKYITMSMPIAIFISVAIKLCFSVKIERFKELIWSC</sequence>
<dbReference type="InterPro" id="IPR036322">
    <property type="entry name" value="WD40_repeat_dom_sf"/>
</dbReference>
<organism evidence="12 13">
    <name type="scientific">Theileria equi strain WA</name>
    <dbReference type="NCBI Taxonomy" id="1537102"/>
    <lineage>
        <taxon>Eukaryota</taxon>
        <taxon>Sar</taxon>
        <taxon>Alveolata</taxon>
        <taxon>Apicomplexa</taxon>
        <taxon>Aconoidasida</taxon>
        <taxon>Piroplasmida</taxon>
        <taxon>Theileriidae</taxon>
        <taxon>Theileria</taxon>
    </lineage>
</organism>
<dbReference type="RefSeq" id="XP_004832353.1">
    <property type="nucleotide sequence ID" value="XM_004832296.1"/>
</dbReference>
<keyword evidence="13" id="KW-1185">Reference proteome</keyword>
<dbReference type="AlphaFoldDB" id="L1LC35"/>
<proteinExistence type="predicted"/>